<evidence type="ECO:0000256" key="1">
    <source>
        <dbReference type="ARBA" id="ARBA00004245"/>
    </source>
</evidence>
<feature type="domain" description="Cytoskeleton-associated protein 2 C-terminal" evidence="7">
    <location>
        <begin position="352"/>
        <end position="426"/>
    </location>
</feature>
<dbReference type="InterPro" id="IPR052855">
    <property type="entry name" value="CKAP2-like"/>
</dbReference>
<evidence type="ECO:0000313" key="9">
    <source>
        <dbReference type="Proteomes" id="UP000316079"/>
    </source>
</evidence>
<dbReference type="OrthoDB" id="6288182at2759"/>
<evidence type="ECO:0000313" key="8">
    <source>
        <dbReference type="EMBL" id="TRY93599.1"/>
    </source>
</evidence>
<name>A0A553QUE3_9TELE</name>
<feature type="compositionally biased region" description="Polar residues" evidence="6">
    <location>
        <begin position="94"/>
        <end position="114"/>
    </location>
</feature>
<dbReference type="GO" id="GO:0072686">
    <property type="term" value="C:mitotic spindle"/>
    <property type="evidence" value="ECO:0007669"/>
    <property type="project" value="TreeGrafter"/>
</dbReference>
<keyword evidence="9" id="KW-1185">Reference proteome</keyword>
<evidence type="ECO:0000256" key="4">
    <source>
        <dbReference type="ARBA" id="ARBA00022553"/>
    </source>
</evidence>
<dbReference type="InterPro" id="IPR029197">
    <property type="entry name" value="CKAP2_C"/>
</dbReference>
<evidence type="ECO:0000256" key="3">
    <source>
        <dbReference type="ARBA" id="ARBA00022490"/>
    </source>
</evidence>
<accession>A0A553QUE3</accession>
<feature type="domain" description="Cytoskeleton-associated protein 2 C-terminal" evidence="7">
    <location>
        <begin position="160"/>
        <end position="332"/>
    </location>
</feature>
<keyword evidence="3" id="KW-0963">Cytoplasm</keyword>
<feature type="compositionally biased region" description="Basic and acidic residues" evidence="6">
    <location>
        <begin position="79"/>
        <end position="89"/>
    </location>
</feature>
<sequence>MDKPIRKLSKTELLEQKLTQYLAAKGRLKAPNPKPYLKEIPVTKNTEEKKQKPKCRGDEKENHGISGKKATRLKIQQETGEKKGSKKELCINSRAKNSAPSSGTFLISRQTGATPAQKVFQKPANTTSKAKPDVRFQTPKSSFVPSIQGVRTTPADLKKKPSAAQQERLDCCRRQLQEWRESRGISYKRPPMPVKLVRRKTVSAVPQPYWTSMENEDEAQAIVFAVERSLDDCLQLIQQGFPVEQIRDVLSRVPMAQKFAKYWICQARLMEREGNLEVLSMFQEAVRVVREPVEELRSVIFEILKKRQIPDSSPVPNKPEVVQDRDVEELKIGDSKCTPKPIGVRISGTMGDSSVVKYKITATPGGKRTRWDEEPRQIDGHEIRFFTPVRRSVRIERTARRYPTELQEHDPCVTSLRDPAGETGEEFRSDMQLQSSPLYVYRENEALRDHVHVKLVYPEEDET</sequence>
<keyword evidence="5" id="KW-0206">Cytoskeleton</keyword>
<evidence type="ECO:0000256" key="5">
    <source>
        <dbReference type="ARBA" id="ARBA00023212"/>
    </source>
</evidence>
<protein>
    <recommendedName>
        <fullName evidence="7">Cytoskeleton-associated protein 2 C-terminal domain-containing protein</fullName>
    </recommendedName>
</protein>
<comment type="subcellular location">
    <subcellularLocation>
        <location evidence="1">Cytoplasm</location>
        <location evidence="1">Cytoskeleton</location>
    </subcellularLocation>
</comment>
<organism evidence="8 9">
    <name type="scientific">Danionella cerebrum</name>
    <dbReference type="NCBI Taxonomy" id="2873325"/>
    <lineage>
        <taxon>Eukaryota</taxon>
        <taxon>Metazoa</taxon>
        <taxon>Chordata</taxon>
        <taxon>Craniata</taxon>
        <taxon>Vertebrata</taxon>
        <taxon>Euteleostomi</taxon>
        <taxon>Actinopterygii</taxon>
        <taxon>Neopterygii</taxon>
        <taxon>Teleostei</taxon>
        <taxon>Ostariophysi</taxon>
        <taxon>Cypriniformes</taxon>
        <taxon>Danionidae</taxon>
        <taxon>Danioninae</taxon>
        <taxon>Danionella</taxon>
    </lineage>
</organism>
<evidence type="ECO:0000256" key="2">
    <source>
        <dbReference type="ARBA" id="ARBA00009468"/>
    </source>
</evidence>
<comment type="caution">
    <text evidence="8">The sequence shown here is derived from an EMBL/GenBank/DDBJ whole genome shotgun (WGS) entry which is preliminary data.</text>
</comment>
<dbReference type="PANTHER" id="PTHR47078:SF1">
    <property type="entry name" value="CYTOSKELETON-ASSOCIATED PROTEIN 2-LIKE"/>
    <property type="match status" value="1"/>
</dbReference>
<dbReference type="AlphaFoldDB" id="A0A553QUE3"/>
<dbReference type="Pfam" id="PF15297">
    <property type="entry name" value="CKAP2_C"/>
    <property type="match status" value="2"/>
</dbReference>
<comment type="similarity">
    <text evidence="2">Belongs to the CKAP2 family.</text>
</comment>
<dbReference type="GO" id="GO:0005813">
    <property type="term" value="C:centrosome"/>
    <property type="evidence" value="ECO:0007669"/>
    <property type="project" value="TreeGrafter"/>
</dbReference>
<evidence type="ECO:0000256" key="6">
    <source>
        <dbReference type="SAM" id="MobiDB-lite"/>
    </source>
</evidence>
<evidence type="ECO:0000259" key="7">
    <source>
        <dbReference type="Pfam" id="PF15297"/>
    </source>
</evidence>
<dbReference type="STRING" id="623744.A0A553QUE3"/>
<dbReference type="EMBL" id="SRMA01025520">
    <property type="protein sequence ID" value="TRY93599.1"/>
    <property type="molecule type" value="Genomic_DNA"/>
</dbReference>
<dbReference type="PANTHER" id="PTHR47078">
    <property type="entry name" value="CYTOSKELETON-ASSOCIATED PROTEIN 2-LIKE"/>
    <property type="match status" value="1"/>
</dbReference>
<reference evidence="8 9" key="1">
    <citation type="journal article" date="2019" name="Sci. Data">
        <title>Hybrid genome assembly and annotation of Danionella translucida.</title>
        <authorList>
            <person name="Kadobianskyi M."/>
            <person name="Schulze L."/>
            <person name="Schuelke M."/>
            <person name="Judkewitz B."/>
        </authorList>
    </citation>
    <scope>NUCLEOTIDE SEQUENCE [LARGE SCALE GENOMIC DNA]</scope>
    <source>
        <strain evidence="8 9">Bolton</strain>
    </source>
</reference>
<gene>
    <name evidence="8" type="ORF">DNTS_005196</name>
</gene>
<dbReference type="Proteomes" id="UP000316079">
    <property type="component" value="Unassembled WGS sequence"/>
</dbReference>
<feature type="compositionally biased region" description="Basic and acidic residues" evidence="6">
    <location>
        <begin position="45"/>
        <end position="63"/>
    </location>
</feature>
<keyword evidence="4" id="KW-0597">Phosphoprotein</keyword>
<feature type="region of interest" description="Disordered" evidence="6">
    <location>
        <begin position="23"/>
        <end position="140"/>
    </location>
</feature>
<proteinExistence type="inferred from homology"/>
<dbReference type="GO" id="GO:0005829">
    <property type="term" value="C:cytosol"/>
    <property type="evidence" value="ECO:0007669"/>
    <property type="project" value="TreeGrafter"/>
</dbReference>